<comment type="caution">
    <text evidence="1">The sequence shown here is derived from an EMBL/GenBank/DDBJ whole genome shotgun (WGS) entry which is preliminary data.</text>
</comment>
<reference evidence="1 2" key="1">
    <citation type="submission" date="2020-07" db="EMBL/GenBank/DDBJ databases">
        <title>Sequencing the genomes of 1000 actinobacteria strains.</title>
        <authorList>
            <person name="Klenk H.-P."/>
        </authorList>
    </citation>
    <scope>NUCLEOTIDE SEQUENCE [LARGE SCALE GENOMIC DNA]</scope>
    <source>
        <strain evidence="1 2">DSM 24723</strain>
    </source>
</reference>
<dbReference type="Proteomes" id="UP000592181">
    <property type="component" value="Unassembled WGS sequence"/>
</dbReference>
<dbReference type="EMBL" id="JACBZX010000001">
    <property type="protein sequence ID" value="NYG35823.1"/>
    <property type="molecule type" value="Genomic_DNA"/>
</dbReference>
<name>A0A852X4Y0_9MICO</name>
<evidence type="ECO:0000313" key="2">
    <source>
        <dbReference type="Proteomes" id="UP000592181"/>
    </source>
</evidence>
<organism evidence="1 2">
    <name type="scientific">Janibacter alkaliphilus</name>
    <dbReference type="NCBI Taxonomy" id="1069963"/>
    <lineage>
        <taxon>Bacteria</taxon>
        <taxon>Bacillati</taxon>
        <taxon>Actinomycetota</taxon>
        <taxon>Actinomycetes</taxon>
        <taxon>Micrococcales</taxon>
        <taxon>Intrasporangiaceae</taxon>
        <taxon>Janibacter</taxon>
    </lineage>
</organism>
<protein>
    <submittedName>
        <fullName evidence="1">Transposase</fullName>
    </submittedName>
</protein>
<sequence length="50" mass="5422">MAHITGALSPGARLKLARLIVDQGWTCTAAAQQFMISARTASKWDCCTNR</sequence>
<proteinExistence type="predicted"/>
<evidence type="ECO:0000313" key="1">
    <source>
        <dbReference type="EMBL" id="NYG35823.1"/>
    </source>
</evidence>
<gene>
    <name evidence="1" type="ORF">BJY28_000292</name>
</gene>
<accession>A0A852X4Y0</accession>
<keyword evidence="2" id="KW-1185">Reference proteome</keyword>
<dbReference type="AlphaFoldDB" id="A0A852X4Y0"/>